<keyword evidence="3" id="KW-0347">Helicase</keyword>
<evidence type="ECO:0000259" key="2">
    <source>
        <dbReference type="Pfam" id="PF18662"/>
    </source>
</evidence>
<reference evidence="3" key="1">
    <citation type="journal article" date="2021" name="Proc. Natl. Acad. Sci. U.S.A.">
        <title>A Catalog of Tens of Thousands of Viruses from Human Metagenomes Reveals Hidden Associations with Chronic Diseases.</title>
        <authorList>
            <person name="Tisza M.J."/>
            <person name="Buck C.B."/>
        </authorList>
    </citation>
    <scope>NUCLEOTIDE SEQUENCE</scope>
    <source>
        <strain evidence="3">CtW7Z6</strain>
    </source>
</reference>
<feature type="domain" description="Cch helix turn helix" evidence="2">
    <location>
        <begin position="507"/>
        <end position="608"/>
    </location>
</feature>
<name>A0A8S5NLI2_9CAUD</name>
<evidence type="ECO:0000259" key="1">
    <source>
        <dbReference type="Pfam" id="PF06048"/>
    </source>
</evidence>
<dbReference type="Pfam" id="PF18662">
    <property type="entry name" value="HTH_56"/>
    <property type="match status" value="1"/>
</dbReference>
<dbReference type="Pfam" id="PF06048">
    <property type="entry name" value="DUF927"/>
    <property type="match status" value="1"/>
</dbReference>
<proteinExistence type="predicted"/>
<dbReference type="InterPro" id="IPR040538">
    <property type="entry name" value="Cch_HTH"/>
</dbReference>
<dbReference type="EMBL" id="BK015194">
    <property type="protein sequence ID" value="DAD95553.1"/>
    <property type="molecule type" value="Genomic_DNA"/>
</dbReference>
<sequence>MDKKELLSIRTIESIMDEEDLLAREIMIQEAMDRSEQLKCMTKFKTLMNAAKKEEKRLMELAKKDIRGGSKTNNNVIDFSGCEESYDCGAWVANDSGVRTYTVQGERLACYHPILPVARMINIQTGKEKVKLKFKKGTIWKDIVVDKSIIASSSKIVALADYGVSVTSENSKALVSYLSDVENMNVEEIEVRNSTSKLGWIRGDFVPYDVNVYFDNEFNFKMLYESIRTAGNREKWYDLVKKIRTKGRLEPKIYIAAAFASVLIEPLNALPFIVNLWGDTGKGKTVALMLAASIYAFPGNNEYVTDPKSTITALETRTNFLNNFPVLIDDMSQIKNKFDDDFSTLVYFLCSGKGKERSNVNLGINATNSWRNVFLTNNEHSLVTETMQGGAVNRIIDVEMSEGYIFDNGNQVVELIKKNYGFAGKEFIELVKNMGTDEISKIQKDFQERITKRAEQLGVEKEEKQILPMSIILTADKLATENLFQDGQYLNFAECFELLKDKDAVSENQRAYEYMISEIGINKNNFIIPGTTGDDYRQIWGTIESGYAVILKNIFDKICKEANCSSRAFLSWGRKKELVKVGKDGKNTITKRINGMVQRCVWLKLPDDGNEFVDVEDGQIPFDFEQK</sequence>
<dbReference type="InterPro" id="IPR009270">
    <property type="entry name" value="DUF927"/>
</dbReference>
<keyword evidence="3" id="KW-0067">ATP-binding</keyword>
<dbReference type="GO" id="GO:0004386">
    <property type="term" value="F:helicase activity"/>
    <property type="evidence" value="ECO:0007669"/>
    <property type="project" value="UniProtKB-KW"/>
</dbReference>
<keyword evidence="3" id="KW-0378">Hydrolase</keyword>
<feature type="domain" description="DUF927" evidence="1">
    <location>
        <begin position="108"/>
        <end position="361"/>
    </location>
</feature>
<keyword evidence="3" id="KW-0547">Nucleotide-binding</keyword>
<evidence type="ECO:0000313" key="3">
    <source>
        <dbReference type="EMBL" id="DAD95553.1"/>
    </source>
</evidence>
<protein>
    <submittedName>
        <fullName evidence="3">Active helicase ring shaped helicase</fullName>
    </submittedName>
</protein>
<organism evidence="3">
    <name type="scientific">Myoviridae sp. ctW7Z6</name>
    <dbReference type="NCBI Taxonomy" id="2826661"/>
    <lineage>
        <taxon>Viruses</taxon>
        <taxon>Duplodnaviria</taxon>
        <taxon>Heunggongvirae</taxon>
        <taxon>Uroviricota</taxon>
        <taxon>Caudoviricetes</taxon>
    </lineage>
</organism>
<accession>A0A8S5NLI2</accession>